<protein>
    <submittedName>
        <fullName evidence="8">(Fe-S)-binding protein</fullName>
    </submittedName>
</protein>
<evidence type="ECO:0000256" key="2">
    <source>
        <dbReference type="ARBA" id="ARBA00022723"/>
    </source>
</evidence>
<dbReference type="InterPro" id="IPR051460">
    <property type="entry name" value="HdrC_iron-sulfur_subunit"/>
</dbReference>
<feature type="domain" description="4Fe-4S ferredoxin-type" evidence="7">
    <location>
        <begin position="301"/>
        <end position="328"/>
    </location>
</feature>
<dbReference type="Pfam" id="PF13187">
    <property type="entry name" value="Fer4_9"/>
    <property type="match status" value="1"/>
</dbReference>
<feature type="transmembrane region" description="Helical" evidence="6">
    <location>
        <begin position="6"/>
        <end position="28"/>
    </location>
</feature>
<feature type="domain" description="4Fe-4S ferredoxin-type" evidence="7">
    <location>
        <begin position="414"/>
        <end position="446"/>
    </location>
</feature>
<dbReference type="PROSITE" id="PS00198">
    <property type="entry name" value="4FE4S_FER_1"/>
    <property type="match status" value="1"/>
</dbReference>
<reference evidence="8 9" key="1">
    <citation type="submission" date="2021-05" db="EMBL/GenBank/DDBJ databases">
        <title>Kineosporia and Streptomyces sp. nov. two new marine actinobacteria isolated from Coral.</title>
        <authorList>
            <person name="Buangrab K."/>
            <person name="Sutthacheep M."/>
            <person name="Yeemin T."/>
            <person name="Harunari E."/>
            <person name="Igarashi Y."/>
            <person name="Kanchanasin P."/>
            <person name="Tanasupawat S."/>
            <person name="Phongsopitanun W."/>
        </authorList>
    </citation>
    <scope>NUCLEOTIDE SEQUENCE [LARGE SCALE GENOMIC DNA]</scope>
    <source>
        <strain evidence="8 9">J2-2</strain>
    </source>
</reference>
<keyword evidence="2" id="KW-0479">Metal-binding</keyword>
<dbReference type="InterPro" id="IPR017900">
    <property type="entry name" value="4Fe4S_Fe_S_CS"/>
</dbReference>
<keyword evidence="5" id="KW-0411">Iron-sulfur</keyword>
<keyword evidence="6" id="KW-0812">Transmembrane</keyword>
<accession>A0ABS5TPB1</accession>
<dbReference type="InterPro" id="IPR004017">
    <property type="entry name" value="Cys_rich_dom"/>
</dbReference>
<evidence type="ECO:0000256" key="5">
    <source>
        <dbReference type="ARBA" id="ARBA00023014"/>
    </source>
</evidence>
<gene>
    <name evidence="8" type="ORF">KIH74_21005</name>
</gene>
<dbReference type="InterPro" id="IPR009051">
    <property type="entry name" value="Helical_ferredxn"/>
</dbReference>
<evidence type="ECO:0000259" key="7">
    <source>
        <dbReference type="PROSITE" id="PS51379"/>
    </source>
</evidence>
<dbReference type="RefSeq" id="WP_214157727.1">
    <property type="nucleotide sequence ID" value="NZ_JAHBAY010000008.1"/>
</dbReference>
<feature type="transmembrane region" description="Helical" evidence="6">
    <location>
        <begin position="154"/>
        <end position="173"/>
    </location>
</feature>
<keyword evidence="9" id="KW-1185">Reference proteome</keyword>
<evidence type="ECO:0000256" key="3">
    <source>
        <dbReference type="ARBA" id="ARBA00023002"/>
    </source>
</evidence>
<sequence>MNTPLQIAVVVVSIAMTVAGVALLARAVNRFVRVIRLGEPDRSRADRPGARTAMLFTEFLGHTRMARLPVVAIAHWFTMVGFGLLFTTLVTAYGQIFDPHYTLWLIGTFPPYEWAAEGITVLGTLGILFLIAVRQRHHPRSEGRRSRFFGSSFWQAYFVEAIILGVLVCVLLLRGLEYALHPSALHFPFGQVVGRAFEGLPETTIENLIVLVSGIKIAISMSWAITIGLNNTMGVAWHRFLAFPNIWFKRNPTPGRVGDSTTSLGPLQPISIKGEVLDFENVDELDEDAALGVGAVEKFTWKGLLDFSTCTECGRCQSQCPAWNTDKPLSPKLLITALRDHAYAKAPWLLASEEAREAVSATVDAGAGQGVAGVSLLGGGGTDLLRPAQKQAERPLIGDTGYQLENPLSAYGADSGVIDPDVLWSCVTCGACVEQCPVDIEHVDHIVDMRRYQVLIESAFPNELNGLFKNLEKNGNPWGLKPRLRMDWAKGLSFEVKQVGSDIEDLTEVEYLFWVGCAGAYEDRQKKTTIAIAELLNEAGVEFAVLGDGEACTGDSARRSGNEFLFQQLAMQNVEVLNESKAQKIVVSCAHCFNTIQNEYPQLGGNYEVVHHTQLLNRLVREKKLTPVAPIEGSTSAATYHDPCYIGRHNGIYEPPRELIGSLPGIELREMPRNQERAFCCGAGGARMWMEEKLGQRINTTRTKEAVATGADTIAVGCPFCRVMLSDGLTAQQSEGEAREEVQVLDVAQMLLAAVQRGKEPQPTE</sequence>
<dbReference type="PANTHER" id="PTHR43255">
    <property type="entry name" value="IRON-SULFUR-BINDING OXIDOREDUCTASE FADF-RELATED-RELATED"/>
    <property type="match status" value="1"/>
</dbReference>
<evidence type="ECO:0000256" key="6">
    <source>
        <dbReference type="SAM" id="Phobius"/>
    </source>
</evidence>
<dbReference type="SUPFAM" id="SSF46548">
    <property type="entry name" value="alpha-helical ferredoxin"/>
    <property type="match status" value="1"/>
</dbReference>
<dbReference type="Proteomes" id="UP001197247">
    <property type="component" value="Unassembled WGS sequence"/>
</dbReference>
<name>A0ABS5TPB1_9ACTN</name>
<keyword evidence="1" id="KW-0004">4Fe-4S</keyword>
<feature type="transmembrane region" description="Helical" evidence="6">
    <location>
        <begin position="114"/>
        <end position="133"/>
    </location>
</feature>
<dbReference type="Pfam" id="PF02754">
    <property type="entry name" value="CCG"/>
    <property type="match status" value="2"/>
</dbReference>
<evidence type="ECO:0000313" key="9">
    <source>
        <dbReference type="Proteomes" id="UP001197247"/>
    </source>
</evidence>
<keyword evidence="6" id="KW-0472">Membrane</keyword>
<keyword evidence="3" id="KW-0560">Oxidoreductase</keyword>
<comment type="caution">
    <text evidence="8">The sequence shown here is derived from an EMBL/GenBank/DDBJ whole genome shotgun (WGS) entry which is preliminary data.</text>
</comment>
<dbReference type="EMBL" id="JAHBAY010000008">
    <property type="protein sequence ID" value="MBT0771429.1"/>
    <property type="molecule type" value="Genomic_DNA"/>
</dbReference>
<keyword evidence="4" id="KW-0408">Iron</keyword>
<evidence type="ECO:0000256" key="4">
    <source>
        <dbReference type="ARBA" id="ARBA00023004"/>
    </source>
</evidence>
<dbReference type="InterPro" id="IPR017896">
    <property type="entry name" value="4Fe4S_Fe-S-bd"/>
</dbReference>
<evidence type="ECO:0000256" key="1">
    <source>
        <dbReference type="ARBA" id="ARBA00022485"/>
    </source>
</evidence>
<evidence type="ECO:0000313" key="8">
    <source>
        <dbReference type="EMBL" id="MBT0771429.1"/>
    </source>
</evidence>
<keyword evidence="6" id="KW-1133">Transmembrane helix</keyword>
<dbReference type="PROSITE" id="PS51379">
    <property type="entry name" value="4FE4S_FER_2"/>
    <property type="match status" value="2"/>
</dbReference>
<dbReference type="Gene3D" id="1.10.1060.10">
    <property type="entry name" value="Alpha-helical ferredoxin"/>
    <property type="match status" value="2"/>
</dbReference>
<feature type="transmembrane region" description="Helical" evidence="6">
    <location>
        <begin position="70"/>
        <end position="94"/>
    </location>
</feature>
<dbReference type="PANTHER" id="PTHR43255:SF1">
    <property type="entry name" value="IRON-SULFUR-BINDING OXIDOREDUCTASE FADF-RELATED"/>
    <property type="match status" value="1"/>
</dbReference>
<proteinExistence type="predicted"/>
<organism evidence="8 9">
    <name type="scientific">Kineosporia corallincola</name>
    <dbReference type="NCBI Taxonomy" id="2835133"/>
    <lineage>
        <taxon>Bacteria</taxon>
        <taxon>Bacillati</taxon>
        <taxon>Actinomycetota</taxon>
        <taxon>Actinomycetes</taxon>
        <taxon>Kineosporiales</taxon>
        <taxon>Kineosporiaceae</taxon>
        <taxon>Kineosporia</taxon>
    </lineage>
</organism>